<feature type="compositionally biased region" description="Low complexity" evidence="1">
    <location>
        <begin position="55"/>
        <end position="66"/>
    </location>
</feature>
<keyword evidence="3" id="KW-1185">Reference proteome</keyword>
<sequence length="367" mass="39317">MVRHASVNPPSSAASTTSSSSLPTLEDLFRELQPAASGSNQPLSRDIDGGEGSEHGSSSNHNNNSDGNTIIDLCSNSDASTIIDVGGNSDMSTIIDWRSNSEASTIIDLHSNSDTSTIIDVSSISNVSTINNGSNFNDMSNIDAASSIGDLRSMANKDNMDTNNMDTNNMDTDWSTTPIPRLDLVAAAIFVPISESSKLLSPLDFAPNSPDHHRAALSLVTSHEASVRDNITALFQREILRISLDAEAANTHFDYPKATANVQAQHEAALRHDCEDMIANMRAPHDPSKDYNIKTIPVPNLAVPVTYVPINSPREYATQGVMNVVSAASRELASFDAHVASIRDAIEKQIGDSVLQGENPSDRMDVD</sequence>
<dbReference type="OrthoDB" id="4900256at2759"/>
<reference evidence="2 3" key="1">
    <citation type="journal article" date="2018" name="PLoS Pathog.">
        <title>Evolution of structural diversity of trichothecenes, a family of toxins produced by plant pathogenic and entomopathogenic fungi.</title>
        <authorList>
            <person name="Proctor R.H."/>
            <person name="McCormick S.P."/>
            <person name="Kim H.S."/>
            <person name="Cardoza R.E."/>
            <person name="Stanley A.M."/>
            <person name="Lindo L."/>
            <person name="Kelly A."/>
            <person name="Brown D.W."/>
            <person name="Lee T."/>
            <person name="Vaughan M.M."/>
            <person name="Alexander N.J."/>
            <person name="Busman M."/>
            <person name="Gutierrez S."/>
        </authorList>
    </citation>
    <scope>NUCLEOTIDE SEQUENCE [LARGE SCALE GENOMIC DNA]</scope>
    <source>
        <strain evidence="2 3">IBT 40837</strain>
    </source>
</reference>
<accession>A0A395P0A6</accession>
<organism evidence="2 3">
    <name type="scientific">Trichoderma arundinaceum</name>
    <dbReference type="NCBI Taxonomy" id="490622"/>
    <lineage>
        <taxon>Eukaryota</taxon>
        <taxon>Fungi</taxon>
        <taxon>Dikarya</taxon>
        <taxon>Ascomycota</taxon>
        <taxon>Pezizomycotina</taxon>
        <taxon>Sordariomycetes</taxon>
        <taxon>Hypocreomycetidae</taxon>
        <taxon>Hypocreales</taxon>
        <taxon>Hypocreaceae</taxon>
        <taxon>Trichoderma</taxon>
    </lineage>
</organism>
<dbReference type="EMBL" id="PXOA01000028">
    <property type="protein sequence ID" value="RFU81744.1"/>
    <property type="molecule type" value="Genomic_DNA"/>
</dbReference>
<evidence type="ECO:0000313" key="2">
    <source>
        <dbReference type="EMBL" id="RFU81744.1"/>
    </source>
</evidence>
<evidence type="ECO:0000313" key="3">
    <source>
        <dbReference type="Proteomes" id="UP000266272"/>
    </source>
</evidence>
<feature type="compositionally biased region" description="Low complexity" evidence="1">
    <location>
        <begin position="9"/>
        <end position="25"/>
    </location>
</feature>
<dbReference type="STRING" id="490622.A0A395P0A6"/>
<name>A0A395P0A6_TRIAR</name>
<evidence type="ECO:0000256" key="1">
    <source>
        <dbReference type="SAM" id="MobiDB-lite"/>
    </source>
</evidence>
<gene>
    <name evidence="2" type="ORF">TARUN_446</name>
</gene>
<proteinExistence type="predicted"/>
<feature type="region of interest" description="Disordered" evidence="1">
    <location>
        <begin position="1"/>
        <end position="66"/>
    </location>
</feature>
<dbReference type="Proteomes" id="UP000266272">
    <property type="component" value="Unassembled WGS sequence"/>
</dbReference>
<dbReference type="AlphaFoldDB" id="A0A395P0A6"/>
<comment type="caution">
    <text evidence="2">The sequence shown here is derived from an EMBL/GenBank/DDBJ whole genome shotgun (WGS) entry which is preliminary data.</text>
</comment>
<feature type="compositionally biased region" description="Basic and acidic residues" evidence="1">
    <location>
        <begin position="45"/>
        <end position="54"/>
    </location>
</feature>
<protein>
    <submittedName>
        <fullName evidence="2">Uncharacterized protein</fullName>
    </submittedName>
</protein>